<protein>
    <submittedName>
        <fullName evidence="1">Uncharacterized protein</fullName>
    </submittedName>
</protein>
<keyword evidence="2" id="KW-1185">Reference proteome</keyword>
<comment type="caution">
    <text evidence="1">The sequence shown here is derived from an EMBL/GenBank/DDBJ whole genome shotgun (WGS) entry which is preliminary data.</text>
</comment>
<feature type="non-terminal residue" evidence="1">
    <location>
        <position position="54"/>
    </location>
</feature>
<organism evidence="1 2">
    <name type="scientific">Spiromyces aspiralis</name>
    <dbReference type="NCBI Taxonomy" id="68401"/>
    <lineage>
        <taxon>Eukaryota</taxon>
        <taxon>Fungi</taxon>
        <taxon>Fungi incertae sedis</taxon>
        <taxon>Zoopagomycota</taxon>
        <taxon>Kickxellomycotina</taxon>
        <taxon>Kickxellomycetes</taxon>
        <taxon>Kickxellales</taxon>
        <taxon>Kickxellaceae</taxon>
        <taxon>Spiromyces</taxon>
    </lineage>
</organism>
<reference evidence="1" key="1">
    <citation type="submission" date="2022-06" db="EMBL/GenBank/DDBJ databases">
        <title>Phylogenomic reconstructions and comparative analyses of Kickxellomycotina fungi.</title>
        <authorList>
            <person name="Reynolds N.K."/>
            <person name="Stajich J.E."/>
            <person name="Barry K."/>
            <person name="Grigoriev I.V."/>
            <person name="Crous P."/>
            <person name="Smith M.E."/>
        </authorList>
    </citation>
    <scope>NUCLEOTIDE SEQUENCE</scope>
    <source>
        <strain evidence="1">RSA 2271</strain>
    </source>
</reference>
<dbReference type="EMBL" id="JAMZIH010008943">
    <property type="protein sequence ID" value="KAJ1671056.1"/>
    <property type="molecule type" value="Genomic_DNA"/>
</dbReference>
<proteinExistence type="predicted"/>
<accession>A0ACC1H905</accession>
<evidence type="ECO:0000313" key="1">
    <source>
        <dbReference type="EMBL" id="KAJ1671056.1"/>
    </source>
</evidence>
<name>A0ACC1H905_9FUNG</name>
<sequence>VKFFHYIYITIMNAMWRAFNTGISIIECILCILCILYYICTMAYSLFRRLTSSQ</sequence>
<gene>
    <name evidence="1" type="ORF">EV182_007849</name>
</gene>
<feature type="non-terminal residue" evidence="1">
    <location>
        <position position="1"/>
    </location>
</feature>
<evidence type="ECO:0000313" key="2">
    <source>
        <dbReference type="Proteomes" id="UP001145114"/>
    </source>
</evidence>
<dbReference type="Proteomes" id="UP001145114">
    <property type="component" value="Unassembled WGS sequence"/>
</dbReference>